<name>A0A6S7HN00_PARCT</name>
<evidence type="ECO:0000256" key="1">
    <source>
        <dbReference type="SAM" id="MobiDB-lite"/>
    </source>
</evidence>
<sequence>MVDSLNVPAITKFSHLQELVEPHIRSAIDCLPFTDEGEYALPSCTQDASMPSSGQQPSSPCPVESEQHPSDGPYIGLPELVSFPHKLYRLLTNCAA</sequence>
<reference evidence="2" key="1">
    <citation type="submission" date="2020-04" db="EMBL/GenBank/DDBJ databases">
        <authorList>
            <person name="Alioto T."/>
            <person name="Alioto T."/>
            <person name="Gomez Garrido J."/>
        </authorList>
    </citation>
    <scope>NUCLEOTIDE SEQUENCE</scope>
    <source>
        <strain evidence="2">A484AB</strain>
    </source>
</reference>
<accession>A0A6S7HN00</accession>
<feature type="region of interest" description="Disordered" evidence="1">
    <location>
        <begin position="42"/>
        <end position="74"/>
    </location>
</feature>
<dbReference type="OrthoDB" id="5989194at2759"/>
<organism evidence="2 3">
    <name type="scientific">Paramuricea clavata</name>
    <name type="common">Red gorgonian</name>
    <name type="synonym">Violescent sea-whip</name>
    <dbReference type="NCBI Taxonomy" id="317549"/>
    <lineage>
        <taxon>Eukaryota</taxon>
        <taxon>Metazoa</taxon>
        <taxon>Cnidaria</taxon>
        <taxon>Anthozoa</taxon>
        <taxon>Octocorallia</taxon>
        <taxon>Malacalcyonacea</taxon>
        <taxon>Plexauridae</taxon>
        <taxon>Paramuricea</taxon>
    </lineage>
</organism>
<feature type="compositionally biased region" description="Low complexity" evidence="1">
    <location>
        <begin position="49"/>
        <end position="62"/>
    </location>
</feature>
<protein>
    <submittedName>
        <fullName evidence="2">Uncharacterized protein</fullName>
    </submittedName>
</protein>
<gene>
    <name evidence="2" type="ORF">PACLA_8A003022</name>
</gene>
<dbReference type="EMBL" id="CACRXK020005469">
    <property type="protein sequence ID" value="CAB4006296.1"/>
    <property type="molecule type" value="Genomic_DNA"/>
</dbReference>
<dbReference type="Proteomes" id="UP001152795">
    <property type="component" value="Unassembled WGS sequence"/>
</dbReference>
<evidence type="ECO:0000313" key="3">
    <source>
        <dbReference type="Proteomes" id="UP001152795"/>
    </source>
</evidence>
<comment type="caution">
    <text evidence="2">The sequence shown here is derived from an EMBL/GenBank/DDBJ whole genome shotgun (WGS) entry which is preliminary data.</text>
</comment>
<proteinExistence type="predicted"/>
<keyword evidence="3" id="KW-1185">Reference proteome</keyword>
<dbReference type="AlphaFoldDB" id="A0A6S7HN00"/>
<evidence type="ECO:0000313" key="2">
    <source>
        <dbReference type="EMBL" id="CAB4006296.1"/>
    </source>
</evidence>